<accession>X7SA62</accession>
<reference evidence="1" key="1">
    <citation type="submission" date="2014-01" db="EMBL/GenBank/DDBJ databases">
        <title>The Genome Sequence of Fusobacterium nucleatum 13_3C.</title>
        <authorList>
            <consortium name="The Broad Institute Genomics Platform"/>
            <person name="Earl A."/>
            <person name="Allen-Vercoe E."/>
            <person name="Daigneault M."/>
            <person name="Young S.K."/>
            <person name="Zeng Q."/>
            <person name="Gargeya S."/>
            <person name="Fitzgerald M."/>
            <person name="Abouelleil A."/>
            <person name="Alvarado L."/>
            <person name="Chapman S.B."/>
            <person name="Gainer-Dewar J."/>
            <person name="Goldberg J."/>
            <person name="Griggs A."/>
            <person name="Gujja S."/>
            <person name="Hansen M."/>
            <person name="Howarth C."/>
            <person name="Imamovic A."/>
            <person name="Ireland A."/>
            <person name="Larimer J."/>
            <person name="McCowan C."/>
            <person name="Murphy C."/>
            <person name="Pearson M."/>
            <person name="Poon T.W."/>
            <person name="Priest M."/>
            <person name="Roberts A."/>
            <person name="Saif S."/>
            <person name="Shea T."/>
            <person name="Sykes S."/>
            <person name="Wortman J."/>
            <person name="Nusbaum C."/>
            <person name="Birren B."/>
        </authorList>
    </citation>
    <scope>NUCLEOTIDE SEQUENCE [LARGE SCALE GENOMIC DNA]</scope>
    <source>
        <strain evidence="1">13_3C</strain>
    </source>
</reference>
<dbReference type="EMBL" id="JAOZ01000004">
    <property type="protein sequence ID" value="ETZ29717.1"/>
    <property type="molecule type" value="Genomic_DNA"/>
</dbReference>
<gene>
    <name evidence="1" type="ORF">HMPREF2085_00535</name>
</gene>
<sequence>HTKIDDDVFPSPIGVIFSLILLN</sequence>
<evidence type="ECO:0000313" key="1">
    <source>
        <dbReference type="EMBL" id="ETZ29717.1"/>
    </source>
</evidence>
<comment type="caution">
    <text evidence="1">The sequence shown here is derived from an EMBL/GenBank/DDBJ whole genome shotgun (WGS) entry which is preliminary data.</text>
</comment>
<feature type="non-terminal residue" evidence="1">
    <location>
        <position position="1"/>
    </location>
</feature>
<dbReference type="HOGENOM" id="CLU_3422050_0_0_0"/>
<name>X7SA62_FUSNU</name>
<proteinExistence type="predicted"/>
<dbReference type="AlphaFoldDB" id="X7SA62"/>
<organism evidence="1">
    <name type="scientific">Fusobacterium nucleatum 13_3C</name>
    <dbReference type="NCBI Taxonomy" id="1357398"/>
    <lineage>
        <taxon>Bacteria</taxon>
        <taxon>Fusobacteriati</taxon>
        <taxon>Fusobacteriota</taxon>
        <taxon>Fusobacteriia</taxon>
        <taxon>Fusobacteriales</taxon>
        <taxon>Fusobacteriaceae</taxon>
        <taxon>Fusobacterium</taxon>
    </lineage>
</organism>
<protein>
    <submittedName>
        <fullName evidence="1">Uncharacterized protein</fullName>
    </submittedName>
</protein>